<dbReference type="PROSITE" id="PS00217">
    <property type="entry name" value="SUGAR_TRANSPORT_2"/>
    <property type="match status" value="1"/>
</dbReference>
<keyword evidence="3 7" id="KW-0813">Transport</keyword>
<keyword evidence="6 8" id="KW-0472">Membrane</keyword>
<feature type="transmembrane region" description="Helical" evidence="8">
    <location>
        <begin position="150"/>
        <end position="171"/>
    </location>
</feature>
<dbReference type="Gene3D" id="1.20.1250.20">
    <property type="entry name" value="MFS general substrate transporter like domains"/>
    <property type="match status" value="2"/>
</dbReference>
<dbReference type="PANTHER" id="PTHR48020">
    <property type="entry name" value="PROTON MYO-INOSITOL COTRANSPORTER"/>
    <property type="match status" value="1"/>
</dbReference>
<evidence type="ECO:0000256" key="2">
    <source>
        <dbReference type="ARBA" id="ARBA00010992"/>
    </source>
</evidence>
<dbReference type="OrthoDB" id="6339427at2759"/>
<sequence length="587" mass="65446">MLKALCDILKMDKNPENKDSLVSDDTSNEYSIEKSPLLNVEKRLPLECYQKSSCYLYFLTIFTAIGGFLFGYDTGVISGAMIPLKKQFDLTNLMQEAIVSMALVGAIIGSLVSGILNNYYGRRPSMITGGFLFTIGSVCMGVANGPVLILVGRLFVGFGIGLVSMAVPLYIAEAAPSNMRGKLVTINVLFITFGQFFASLLNGAFSHIKKDSWRYMLGAAAFPSFVLFVGFFWMPESPRWLLNEGFAEKARKVLIRLRGTNNVDEEFNQLAEMLQATQKKNGSIKDILRLKHTRRALAIGCALQAFQQLCGINTVMYYSATIIELAGVEDEHTIIWLAAVVAAGNFVFTILSIMLIEHVGRRKLTLVSIFGVSAALLLLAFMFWKLEHESWKITYMVQPLDEICSTQKTCQSCLNDEKCGFCYIADGNQVLHASCLPFGNNKGVSPLCDQKYYSNVTSSVLKWSGICPTAYPWFPVLAMTFYLAMFAPGMGSMPWCINAEIYPIWARSTGNSISTATNWVLNLLVSLTFLNLMDWLTRFGAFLFYSSVAFVGFWVFYLFLPETKSRNLEDIDSLFKGSLFIPCKKKI</sequence>
<keyword evidence="5 8" id="KW-1133">Transmembrane helix</keyword>
<feature type="transmembrane region" description="Helical" evidence="8">
    <location>
        <begin position="55"/>
        <end position="77"/>
    </location>
</feature>
<keyword evidence="4 8" id="KW-0812">Transmembrane</keyword>
<feature type="transmembrane region" description="Helical" evidence="8">
    <location>
        <begin position="334"/>
        <end position="357"/>
    </location>
</feature>
<dbReference type="PRINTS" id="PR00171">
    <property type="entry name" value="SUGRTRNSPORT"/>
</dbReference>
<feature type="transmembrane region" description="Helical" evidence="8">
    <location>
        <begin position="364"/>
        <end position="384"/>
    </location>
</feature>
<protein>
    <submittedName>
        <fullName evidence="10">Proton myo-inositol cotransporter</fullName>
    </submittedName>
</protein>
<evidence type="ECO:0000259" key="9">
    <source>
        <dbReference type="PROSITE" id="PS50850"/>
    </source>
</evidence>
<evidence type="ECO:0000256" key="7">
    <source>
        <dbReference type="RuleBase" id="RU003346"/>
    </source>
</evidence>
<evidence type="ECO:0000256" key="5">
    <source>
        <dbReference type="ARBA" id="ARBA00022989"/>
    </source>
</evidence>
<feature type="transmembrane region" description="Helical" evidence="8">
    <location>
        <begin position="215"/>
        <end position="234"/>
    </location>
</feature>
<dbReference type="CDD" id="cd17360">
    <property type="entry name" value="MFS_HMIT_like"/>
    <property type="match status" value="1"/>
</dbReference>
<dbReference type="InterPro" id="IPR050814">
    <property type="entry name" value="Myo-inositol_Transporter"/>
</dbReference>
<proteinExistence type="evidence at transcript level"/>
<dbReference type="Pfam" id="PF00083">
    <property type="entry name" value="Sugar_tr"/>
    <property type="match status" value="2"/>
</dbReference>
<reference evidence="10" key="1">
    <citation type="journal article" date="2013" name="Genome Biol. Evol.">
        <title>Punctuated emergences of genetic and phenotypic innovations in eumetazoan, bilaterian, euteleostome, and hominidae ancestors.</title>
        <authorList>
            <person name="Wenger Y."/>
            <person name="Galliot B."/>
        </authorList>
    </citation>
    <scope>NUCLEOTIDE SEQUENCE</scope>
    <source>
        <tissue evidence="10">Whole animals</tissue>
    </source>
</reference>
<evidence type="ECO:0000256" key="3">
    <source>
        <dbReference type="ARBA" id="ARBA00022448"/>
    </source>
</evidence>
<dbReference type="InterPro" id="IPR036259">
    <property type="entry name" value="MFS_trans_sf"/>
</dbReference>
<feature type="transmembrane region" description="Helical" evidence="8">
    <location>
        <begin position="98"/>
        <end position="120"/>
    </location>
</feature>
<gene>
    <name evidence="10" type="primary">SLC2A13</name>
</gene>
<dbReference type="InterPro" id="IPR020846">
    <property type="entry name" value="MFS_dom"/>
</dbReference>
<dbReference type="InterPro" id="IPR005829">
    <property type="entry name" value="Sugar_transporter_CS"/>
</dbReference>
<name>T2M6Z8_HYDVU</name>
<organism evidence="10">
    <name type="scientific">Hydra vulgaris</name>
    <name type="common">Hydra</name>
    <name type="synonym">Hydra attenuata</name>
    <dbReference type="NCBI Taxonomy" id="6087"/>
    <lineage>
        <taxon>Eukaryota</taxon>
        <taxon>Metazoa</taxon>
        <taxon>Cnidaria</taxon>
        <taxon>Hydrozoa</taxon>
        <taxon>Hydroidolina</taxon>
        <taxon>Anthoathecata</taxon>
        <taxon>Aplanulata</taxon>
        <taxon>Hydridae</taxon>
        <taxon>Hydra</taxon>
    </lineage>
</organism>
<dbReference type="InterPro" id="IPR005828">
    <property type="entry name" value="MFS_sugar_transport-like"/>
</dbReference>
<feature type="transmembrane region" description="Helical" evidence="8">
    <location>
        <begin position="473"/>
        <end position="495"/>
    </location>
</feature>
<dbReference type="GO" id="GO:0005366">
    <property type="term" value="F:myo-inositol:proton symporter activity"/>
    <property type="evidence" value="ECO:0007669"/>
    <property type="project" value="TreeGrafter"/>
</dbReference>
<comment type="subcellular location">
    <subcellularLocation>
        <location evidence="1">Membrane</location>
        <topology evidence="1">Multi-pass membrane protein</topology>
    </subcellularLocation>
</comment>
<dbReference type="InterPro" id="IPR003663">
    <property type="entry name" value="Sugar/inositol_transpt"/>
</dbReference>
<evidence type="ECO:0000313" key="10">
    <source>
        <dbReference type="EMBL" id="CDG67899.1"/>
    </source>
</evidence>
<feature type="transmembrane region" description="Helical" evidence="8">
    <location>
        <begin position="516"/>
        <end position="533"/>
    </location>
</feature>
<dbReference type="GO" id="GO:0016324">
    <property type="term" value="C:apical plasma membrane"/>
    <property type="evidence" value="ECO:0007669"/>
    <property type="project" value="TreeGrafter"/>
</dbReference>
<dbReference type="EMBL" id="HAAD01001667">
    <property type="protein sequence ID" value="CDG67899.1"/>
    <property type="molecule type" value="mRNA"/>
</dbReference>
<evidence type="ECO:0000256" key="8">
    <source>
        <dbReference type="SAM" id="Phobius"/>
    </source>
</evidence>
<feature type="transmembrane region" description="Helical" evidence="8">
    <location>
        <begin position="183"/>
        <end position="203"/>
    </location>
</feature>
<dbReference type="AlphaFoldDB" id="T2M6Z8"/>
<dbReference type="NCBIfam" id="TIGR00879">
    <property type="entry name" value="SP"/>
    <property type="match status" value="1"/>
</dbReference>
<dbReference type="PROSITE" id="PS00216">
    <property type="entry name" value="SUGAR_TRANSPORT_1"/>
    <property type="match status" value="1"/>
</dbReference>
<feature type="non-terminal residue" evidence="10">
    <location>
        <position position="1"/>
    </location>
</feature>
<dbReference type="PANTHER" id="PTHR48020:SF12">
    <property type="entry name" value="PROTON MYO-INOSITOL COTRANSPORTER"/>
    <property type="match status" value="1"/>
</dbReference>
<evidence type="ECO:0000256" key="4">
    <source>
        <dbReference type="ARBA" id="ARBA00022692"/>
    </source>
</evidence>
<comment type="similarity">
    <text evidence="2 7">Belongs to the major facilitator superfamily. Sugar transporter (TC 2.A.1.1) family.</text>
</comment>
<accession>T2M6Z8</accession>
<feature type="transmembrane region" description="Helical" evidence="8">
    <location>
        <begin position="126"/>
        <end position="143"/>
    </location>
</feature>
<feature type="transmembrane region" description="Helical" evidence="8">
    <location>
        <begin position="539"/>
        <end position="560"/>
    </location>
</feature>
<evidence type="ECO:0000256" key="1">
    <source>
        <dbReference type="ARBA" id="ARBA00004141"/>
    </source>
</evidence>
<dbReference type="SUPFAM" id="SSF103473">
    <property type="entry name" value="MFS general substrate transporter"/>
    <property type="match status" value="1"/>
</dbReference>
<dbReference type="PROSITE" id="PS50850">
    <property type="entry name" value="MFS"/>
    <property type="match status" value="1"/>
</dbReference>
<feature type="domain" description="Major facilitator superfamily (MFS) profile" evidence="9">
    <location>
        <begin position="59"/>
        <end position="564"/>
    </location>
</feature>
<evidence type="ECO:0000256" key="6">
    <source>
        <dbReference type="ARBA" id="ARBA00023136"/>
    </source>
</evidence>